<dbReference type="Pfam" id="PF01757">
    <property type="entry name" value="Acyl_transf_3"/>
    <property type="match status" value="1"/>
</dbReference>
<dbReference type="AlphaFoldDB" id="A0A374NZ97"/>
<feature type="transmembrane region" description="Helical" evidence="1">
    <location>
        <begin position="153"/>
        <end position="173"/>
    </location>
</feature>
<name>A0A374NZ97_9FIRM</name>
<feature type="transmembrane region" description="Helical" evidence="1">
    <location>
        <begin position="74"/>
        <end position="99"/>
    </location>
</feature>
<evidence type="ECO:0000256" key="1">
    <source>
        <dbReference type="SAM" id="Phobius"/>
    </source>
</evidence>
<evidence type="ECO:0000259" key="2">
    <source>
        <dbReference type="Pfam" id="PF01757"/>
    </source>
</evidence>
<feature type="domain" description="Acyltransferase 3" evidence="2">
    <location>
        <begin position="12"/>
        <end position="354"/>
    </location>
</feature>
<dbReference type="InterPro" id="IPR002656">
    <property type="entry name" value="Acyl_transf_3_dom"/>
</dbReference>
<dbReference type="Proteomes" id="UP000263014">
    <property type="component" value="Unassembled WGS sequence"/>
</dbReference>
<proteinExistence type="predicted"/>
<reference evidence="3 4" key="1">
    <citation type="submission" date="2018-08" db="EMBL/GenBank/DDBJ databases">
        <title>A genome reference for cultivated species of the human gut microbiota.</title>
        <authorList>
            <person name="Zou Y."/>
            <person name="Xue W."/>
            <person name="Luo G."/>
        </authorList>
    </citation>
    <scope>NUCLEOTIDE SEQUENCE [LARGE SCALE GENOMIC DNA]</scope>
    <source>
        <strain evidence="3 4">TM09-12</strain>
    </source>
</reference>
<feature type="transmembrane region" description="Helical" evidence="1">
    <location>
        <begin position="9"/>
        <end position="28"/>
    </location>
</feature>
<keyword evidence="1" id="KW-1133">Transmembrane helix</keyword>
<dbReference type="GO" id="GO:0016747">
    <property type="term" value="F:acyltransferase activity, transferring groups other than amino-acyl groups"/>
    <property type="evidence" value="ECO:0007669"/>
    <property type="project" value="InterPro"/>
</dbReference>
<feature type="transmembrane region" description="Helical" evidence="1">
    <location>
        <begin position="341"/>
        <end position="366"/>
    </location>
</feature>
<protein>
    <submittedName>
        <fullName evidence="3">Acyltransferase</fullName>
    </submittedName>
</protein>
<keyword evidence="1" id="KW-0472">Membrane</keyword>
<keyword evidence="3" id="KW-0012">Acyltransferase</keyword>
<keyword evidence="3" id="KW-0808">Transferase</keyword>
<accession>A0A374NZ97</accession>
<gene>
    <name evidence="3" type="ORF">DXD79_27360</name>
</gene>
<feature type="transmembrane region" description="Helical" evidence="1">
    <location>
        <begin position="119"/>
        <end position="141"/>
    </location>
</feature>
<feature type="transmembrane region" description="Helical" evidence="1">
    <location>
        <begin position="179"/>
        <end position="201"/>
    </location>
</feature>
<feature type="transmembrane region" description="Helical" evidence="1">
    <location>
        <begin position="287"/>
        <end position="308"/>
    </location>
</feature>
<organism evidence="3 4">
    <name type="scientific">Hungatella hathewayi</name>
    <dbReference type="NCBI Taxonomy" id="154046"/>
    <lineage>
        <taxon>Bacteria</taxon>
        <taxon>Bacillati</taxon>
        <taxon>Bacillota</taxon>
        <taxon>Clostridia</taxon>
        <taxon>Lachnospirales</taxon>
        <taxon>Lachnospiraceae</taxon>
        <taxon>Hungatella</taxon>
    </lineage>
</organism>
<comment type="caution">
    <text evidence="3">The sequence shown here is derived from an EMBL/GenBank/DDBJ whole genome shotgun (WGS) entry which is preliminary data.</text>
</comment>
<dbReference type="RefSeq" id="WP_117624396.1">
    <property type="nucleotide sequence ID" value="NZ_QSON01000019.1"/>
</dbReference>
<dbReference type="EMBL" id="QSON01000019">
    <property type="protein sequence ID" value="RGI97530.1"/>
    <property type="molecule type" value="Genomic_DNA"/>
</dbReference>
<feature type="transmembrane region" description="Helical" evidence="1">
    <location>
        <begin position="213"/>
        <end position="230"/>
    </location>
</feature>
<sequence length="381" mass="44463">MSIDYRFKILYAIGIIFVVIGHCGGGGINILSDWFPPYAFHLQLFAFASGYFYKSSSEEYIGKYILKKIKTLLVPLYCWNFFYGLVVIVLSFKGFTIGFDSNTEMFSKLLILPITTGHQFMYNLGGWFVIPLFMVQIYNVLARKIFSLNNKKINEGVWYIFNLLLGMIGVYLASKDFRFGWWLVLVRMLFILPFFSLGIYYKRKLEKYDKLGSITYFILIFMSLLVVLYIYGRIPTYSACWCHDFVDGPIMPYIIGSIGIAFWLRVSRILEPIIGKNKYINLISDNAFSIMINQLMAFMIVKTIFAFISKFTNLCYNFDWSSYKTDVWYLYLPKNIEQMKIIYIFAGIVIPILIQICITKLPYMLLNKKIILKNLKNVNAP</sequence>
<feature type="transmembrane region" description="Helical" evidence="1">
    <location>
        <begin position="250"/>
        <end position="266"/>
    </location>
</feature>
<keyword evidence="1" id="KW-0812">Transmembrane</keyword>
<evidence type="ECO:0000313" key="4">
    <source>
        <dbReference type="Proteomes" id="UP000263014"/>
    </source>
</evidence>
<evidence type="ECO:0000313" key="3">
    <source>
        <dbReference type="EMBL" id="RGI97530.1"/>
    </source>
</evidence>
<feature type="transmembrane region" description="Helical" evidence="1">
    <location>
        <begin position="34"/>
        <end position="53"/>
    </location>
</feature>